<evidence type="ECO:0000256" key="11">
    <source>
        <dbReference type="RuleBase" id="RU363032"/>
    </source>
</evidence>
<comment type="subunit">
    <text evidence="3 12">The complex is composed of two ATP-binding proteins (UgpC), two transmembrane proteins (UgpA and UgpE) and a solute-binding protein (UgpB).</text>
</comment>
<evidence type="ECO:0000256" key="3">
    <source>
        <dbReference type="ARBA" id="ARBA00011557"/>
    </source>
</evidence>
<dbReference type="GO" id="GO:0005886">
    <property type="term" value="C:plasma membrane"/>
    <property type="evidence" value="ECO:0007669"/>
    <property type="project" value="UniProtKB-SubCell"/>
</dbReference>
<evidence type="ECO:0000256" key="1">
    <source>
        <dbReference type="ARBA" id="ARBA00004651"/>
    </source>
</evidence>
<dbReference type="Pfam" id="PF00528">
    <property type="entry name" value="BPD_transp_1"/>
    <property type="match status" value="1"/>
</dbReference>
<comment type="function">
    <text evidence="10 12">Part of the ABC transporter complex UgpBAEC involved in sn-glycerol-3-phosphate (G3P) import. Probably responsible for the translocation of the substrate across the membrane.</text>
</comment>
<evidence type="ECO:0000256" key="12">
    <source>
        <dbReference type="RuleBase" id="RU363056"/>
    </source>
</evidence>
<proteinExistence type="inferred from homology"/>
<keyword evidence="6 12" id="KW-1003">Cell membrane</keyword>
<keyword evidence="15" id="KW-1185">Reference proteome</keyword>
<dbReference type="PROSITE" id="PS50928">
    <property type="entry name" value="ABC_TM1"/>
    <property type="match status" value="1"/>
</dbReference>
<dbReference type="PANTHER" id="PTHR43744:SF8">
    <property type="entry name" value="SN-GLYCEROL-3-PHOSPHATE TRANSPORT SYSTEM PERMEASE PROTEIN UGPE"/>
    <property type="match status" value="1"/>
</dbReference>
<sequence length="279" mass="30935">MRETITPRRALQMVVIAAIALTFLLPLYWLTISALRPEEDIFRYLNPFGPWTLLPNRLTFENITELWSGSFSRAIANSLVVALVTVIAGLMVCAPAAFALAVIDFPGRSAIFTAMIVSFLIPFDAIAVPLYSIMRGFNLQNSYAGLILPGIGNGLAIFLLRQFFQGIPKDLREAAMVDGMGWFQIFWNIYLPLSKPALISAALIMFIFQWQAYLWPLLIAPSNDMKVAAVALAQFSSAYNVSFGLIFAGAMFLSLIPMLIFVFFQQYFTNSVAATGSKE</sequence>
<evidence type="ECO:0000256" key="6">
    <source>
        <dbReference type="ARBA" id="ARBA00022475"/>
    </source>
</evidence>
<evidence type="ECO:0000256" key="4">
    <source>
        <dbReference type="ARBA" id="ARBA00020515"/>
    </source>
</evidence>
<dbReference type="RefSeq" id="WP_198878128.1">
    <property type="nucleotide sequence ID" value="NZ_JAEKMH010000006.1"/>
</dbReference>
<feature type="domain" description="ABC transmembrane type-1" evidence="13">
    <location>
        <begin position="75"/>
        <end position="264"/>
    </location>
</feature>
<evidence type="ECO:0000259" key="13">
    <source>
        <dbReference type="PROSITE" id="PS50928"/>
    </source>
</evidence>
<evidence type="ECO:0000256" key="9">
    <source>
        <dbReference type="ARBA" id="ARBA00023136"/>
    </source>
</evidence>
<dbReference type="PANTHER" id="PTHR43744">
    <property type="entry name" value="ABC TRANSPORTER PERMEASE PROTEIN MG189-RELATED-RELATED"/>
    <property type="match status" value="1"/>
</dbReference>
<dbReference type="EMBL" id="JAEKMH010000006">
    <property type="protein sequence ID" value="MBJ3786930.1"/>
    <property type="molecule type" value="Genomic_DNA"/>
</dbReference>
<dbReference type="CDD" id="cd06261">
    <property type="entry name" value="TM_PBP2"/>
    <property type="match status" value="1"/>
</dbReference>
<feature type="transmembrane region" description="Helical" evidence="11">
    <location>
        <begin position="75"/>
        <end position="103"/>
    </location>
</feature>
<dbReference type="GO" id="GO:0055085">
    <property type="term" value="P:transmembrane transport"/>
    <property type="evidence" value="ECO:0007669"/>
    <property type="project" value="InterPro"/>
</dbReference>
<protein>
    <recommendedName>
        <fullName evidence="4 12">sn-glycerol-3-phosphate transport system permease protein UgpE</fullName>
    </recommendedName>
</protein>
<keyword evidence="8 11" id="KW-1133">Transmembrane helix</keyword>
<evidence type="ECO:0000256" key="8">
    <source>
        <dbReference type="ARBA" id="ARBA00022989"/>
    </source>
</evidence>
<organism evidence="14 15">
    <name type="scientific">Devosia sediminis</name>
    <dbReference type="NCBI Taxonomy" id="2798801"/>
    <lineage>
        <taxon>Bacteria</taxon>
        <taxon>Pseudomonadati</taxon>
        <taxon>Pseudomonadota</taxon>
        <taxon>Alphaproteobacteria</taxon>
        <taxon>Hyphomicrobiales</taxon>
        <taxon>Devosiaceae</taxon>
        <taxon>Devosia</taxon>
    </lineage>
</organism>
<keyword evidence="12" id="KW-0997">Cell inner membrane</keyword>
<feature type="transmembrane region" description="Helical" evidence="11">
    <location>
        <begin position="110"/>
        <end position="131"/>
    </location>
</feature>
<dbReference type="InterPro" id="IPR035906">
    <property type="entry name" value="MetI-like_sf"/>
</dbReference>
<comment type="caution">
    <text evidence="14">The sequence shown here is derived from an EMBL/GenBank/DDBJ whole genome shotgun (WGS) entry which is preliminary data.</text>
</comment>
<comment type="subcellular location">
    <subcellularLocation>
        <location evidence="12">Cell inner membrane</location>
        <topology evidence="12">Multi-pass membrane protein</topology>
    </subcellularLocation>
    <subcellularLocation>
        <location evidence="1 11">Cell membrane</location>
        <topology evidence="1 11">Multi-pass membrane protein</topology>
    </subcellularLocation>
</comment>
<name>A0A934MN69_9HYPH</name>
<dbReference type="Gene3D" id="1.10.3720.10">
    <property type="entry name" value="MetI-like"/>
    <property type="match status" value="1"/>
</dbReference>
<keyword evidence="9 11" id="KW-0472">Membrane</keyword>
<feature type="transmembrane region" description="Helical" evidence="11">
    <location>
        <begin position="12"/>
        <end position="30"/>
    </location>
</feature>
<reference evidence="14" key="1">
    <citation type="submission" date="2020-12" db="EMBL/GenBank/DDBJ databases">
        <title>Devosia sp. MSA67 isolated from Mo River.</title>
        <authorList>
            <person name="Ma F."/>
            <person name="Zi Z."/>
        </authorList>
    </citation>
    <scope>NUCLEOTIDE SEQUENCE</scope>
    <source>
        <strain evidence="14">MSA67</strain>
    </source>
</reference>
<evidence type="ECO:0000313" key="15">
    <source>
        <dbReference type="Proteomes" id="UP000602124"/>
    </source>
</evidence>
<feature type="transmembrane region" description="Helical" evidence="11">
    <location>
        <begin position="143"/>
        <end position="164"/>
    </location>
</feature>
<accession>A0A934MN69</accession>
<evidence type="ECO:0000256" key="10">
    <source>
        <dbReference type="ARBA" id="ARBA00037054"/>
    </source>
</evidence>
<feature type="transmembrane region" description="Helical" evidence="11">
    <location>
        <begin position="241"/>
        <end position="264"/>
    </location>
</feature>
<dbReference type="InterPro" id="IPR000515">
    <property type="entry name" value="MetI-like"/>
</dbReference>
<comment type="similarity">
    <text evidence="2 11">Belongs to the binding-protein-dependent transport system permease family.</text>
</comment>
<keyword evidence="5 11" id="KW-0813">Transport</keyword>
<dbReference type="AlphaFoldDB" id="A0A934MN69"/>
<dbReference type="SUPFAM" id="SSF161098">
    <property type="entry name" value="MetI-like"/>
    <property type="match status" value="1"/>
</dbReference>
<evidence type="ECO:0000256" key="5">
    <source>
        <dbReference type="ARBA" id="ARBA00022448"/>
    </source>
</evidence>
<feature type="transmembrane region" description="Helical" evidence="11">
    <location>
        <begin position="185"/>
        <end position="208"/>
    </location>
</feature>
<keyword evidence="7 11" id="KW-0812">Transmembrane</keyword>
<gene>
    <name evidence="12" type="primary">ugpE</name>
    <name evidence="14" type="ORF">JEQ47_19560</name>
</gene>
<dbReference type="Proteomes" id="UP000602124">
    <property type="component" value="Unassembled WGS sequence"/>
</dbReference>
<evidence type="ECO:0000256" key="7">
    <source>
        <dbReference type="ARBA" id="ARBA00022692"/>
    </source>
</evidence>
<evidence type="ECO:0000313" key="14">
    <source>
        <dbReference type="EMBL" id="MBJ3786930.1"/>
    </source>
</evidence>
<evidence type="ECO:0000256" key="2">
    <source>
        <dbReference type="ARBA" id="ARBA00009306"/>
    </source>
</evidence>